<dbReference type="STRING" id="398512.Bccel_1247"/>
<dbReference type="OrthoDB" id="268113at2"/>
<proteinExistence type="predicted"/>
<evidence type="ECO:0000313" key="2">
    <source>
        <dbReference type="EMBL" id="KNY25987.1"/>
    </source>
</evidence>
<evidence type="ECO:0000259" key="1">
    <source>
        <dbReference type="Pfam" id="PF07833"/>
    </source>
</evidence>
<comment type="caution">
    <text evidence="2">The sequence shown here is derived from an EMBL/GenBank/DDBJ whole genome shotgun (WGS) entry which is preliminary data.</text>
</comment>
<dbReference type="Pfam" id="PF07833">
    <property type="entry name" value="Cu_amine_oxidN1"/>
    <property type="match status" value="1"/>
</dbReference>
<name>A0A0L6JKT0_9FIRM</name>
<sequence length="91" mass="10347">MIPLRSIFEACGIVVKWDDKKKTVSDVKGRNKLVLKADSKIALVNNKEKTLYASPIIINNRMYIPLRFVSESFGFKVKWSGDTNTVEINTN</sequence>
<evidence type="ECO:0000313" key="3">
    <source>
        <dbReference type="Proteomes" id="UP000036923"/>
    </source>
</evidence>
<dbReference type="AlphaFoldDB" id="A0A0L6JKT0"/>
<reference evidence="3" key="1">
    <citation type="submission" date="2015-07" db="EMBL/GenBank/DDBJ databases">
        <title>Near-Complete Genome Sequence of the Cellulolytic Bacterium Bacteroides (Pseudobacteroides) cellulosolvens ATCC 35603.</title>
        <authorList>
            <person name="Dassa B."/>
            <person name="Utturkar S.M."/>
            <person name="Klingeman D.M."/>
            <person name="Hurt R.A."/>
            <person name="Keller M."/>
            <person name="Xu J."/>
            <person name="Reddy Y.H.K."/>
            <person name="Borovok I."/>
            <person name="Grinberg I.R."/>
            <person name="Lamed R."/>
            <person name="Zhivin O."/>
            <person name="Bayer E.A."/>
            <person name="Brown S.D."/>
        </authorList>
    </citation>
    <scope>NUCLEOTIDE SEQUENCE [LARGE SCALE GENOMIC DNA]</scope>
    <source>
        <strain evidence="3">DSM 2933</strain>
    </source>
</reference>
<dbReference type="InterPro" id="IPR012854">
    <property type="entry name" value="Cu_amine_oxidase-like_N"/>
</dbReference>
<accession>A0A0L6JKT0</accession>
<organism evidence="2 3">
    <name type="scientific">Pseudobacteroides cellulosolvens ATCC 35603 = DSM 2933</name>
    <dbReference type="NCBI Taxonomy" id="398512"/>
    <lineage>
        <taxon>Bacteria</taxon>
        <taxon>Bacillati</taxon>
        <taxon>Bacillota</taxon>
        <taxon>Clostridia</taxon>
        <taxon>Eubacteriales</taxon>
        <taxon>Oscillospiraceae</taxon>
        <taxon>Pseudobacteroides</taxon>
    </lineage>
</organism>
<dbReference type="eggNOG" id="COG3858">
    <property type="taxonomic scope" value="Bacteria"/>
</dbReference>
<dbReference type="InterPro" id="IPR036582">
    <property type="entry name" value="Mao_N_sf"/>
</dbReference>
<feature type="domain" description="Copper amine oxidase-like N-terminal" evidence="1">
    <location>
        <begin position="1"/>
        <end position="88"/>
    </location>
</feature>
<dbReference type="SUPFAM" id="SSF55383">
    <property type="entry name" value="Copper amine oxidase, domain N"/>
    <property type="match status" value="1"/>
</dbReference>
<keyword evidence="3" id="KW-1185">Reference proteome</keyword>
<protein>
    <submittedName>
        <fullName evidence="2">Copper amine oxidase-like domain-containing protein</fullName>
    </submittedName>
</protein>
<gene>
    <name evidence="2" type="ORF">Bccel_1247</name>
</gene>
<dbReference type="EMBL" id="LGTC01000001">
    <property type="protein sequence ID" value="KNY25987.1"/>
    <property type="molecule type" value="Genomic_DNA"/>
</dbReference>
<dbReference type="Gene3D" id="3.30.457.10">
    <property type="entry name" value="Copper amine oxidase-like, N-terminal domain"/>
    <property type="match status" value="1"/>
</dbReference>
<dbReference type="Proteomes" id="UP000036923">
    <property type="component" value="Unassembled WGS sequence"/>
</dbReference>